<reference evidence="2" key="1">
    <citation type="submission" date="2013-06" db="EMBL/GenBank/DDBJ databases">
        <authorList>
            <person name="Zhao Q."/>
        </authorList>
    </citation>
    <scope>NUCLEOTIDE SEQUENCE</scope>
    <source>
        <strain evidence="2">cv. W1943</strain>
    </source>
</reference>
<evidence type="ECO:0000313" key="1">
    <source>
        <dbReference type="EnsemblPlants" id="ORUFI07G25650.1"/>
    </source>
</evidence>
<evidence type="ECO:0000313" key="2">
    <source>
        <dbReference type="Proteomes" id="UP000008022"/>
    </source>
</evidence>
<dbReference type="AlphaFoldDB" id="A0A0E0QC28"/>
<dbReference type="Proteomes" id="UP000008022">
    <property type="component" value="Unassembled WGS sequence"/>
</dbReference>
<dbReference type="Gramene" id="ORUFI07G25650.1">
    <property type="protein sequence ID" value="ORUFI07G25650.1"/>
    <property type="gene ID" value="ORUFI07G25650"/>
</dbReference>
<protein>
    <submittedName>
        <fullName evidence="1">Uncharacterized protein</fullName>
    </submittedName>
</protein>
<organism evidence="1 2">
    <name type="scientific">Oryza rufipogon</name>
    <name type="common">Brownbeard rice</name>
    <name type="synonym">Asian wild rice</name>
    <dbReference type="NCBI Taxonomy" id="4529"/>
    <lineage>
        <taxon>Eukaryota</taxon>
        <taxon>Viridiplantae</taxon>
        <taxon>Streptophyta</taxon>
        <taxon>Embryophyta</taxon>
        <taxon>Tracheophyta</taxon>
        <taxon>Spermatophyta</taxon>
        <taxon>Magnoliopsida</taxon>
        <taxon>Liliopsida</taxon>
        <taxon>Poales</taxon>
        <taxon>Poaceae</taxon>
        <taxon>BOP clade</taxon>
        <taxon>Oryzoideae</taxon>
        <taxon>Oryzeae</taxon>
        <taxon>Oryzinae</taxon>
        <taxon>Oryza</taxon>
    </lineage>
</organism>
<proteinExistence type="predicted"/>
<name>A0A0E0QC28_ORYRU</name>
<sequence length="161" mass="17380">MASAMHTIRINLIRRGRLKAPLVRKKNWRASNVAQLNSRVVSIVEKPPRMTTVAHVNTRVPRPLPALSMNAMMRTKRFRCFSGGSGGALHRRRVAASPIGCTKILNCSCSFLSSIGWSGRRKDATPETRKTVVVAAAATAAGEADAATAALLGQSAHHIWS</sequence>
<dbReference type="OMA" id="QSAHHIW"/>
<dbReference type="EnsemblPlants" id="ORUFI07G25650.1">
    <property type="protein sequence ID" value="ORUFI07G25650.1"/>
    <property type="gene ID" value="ORUFI07G25650"/>
</dbReference>
<reference evidence="1" key="2">
    <citation type="submission" date="2015-06" db="UniProtKB">
        <authorList>
            <consortium name="EnsemblPlants"/>
        </authorList>
    </citation>
    <scope>IDENTIFICATION</scope>
</reference>
<dbReference type="HOGENOM" id="CLU_1646479_0_0_1"/>
<keyword evidence="2" id="KW-1185">Reference proteome</keyword>
<accession>A0A0E0QC28</accession>